<dbReference type="Gramene" id="AET2Gv20048100.2">
    <property type="protein sequence ID" value="AET2Gv20048100.2"/>
    <property type="gene ID" value="AET2Gv20048100"/>
</dbReference>
<dbReference type="Proteomes" id="UP000015105">
    <property type="component" value="Chromosome 2D"/>
</dbReference>
<reference evidence="1" key="3">
    <citation type="journal article" date="2017" name="Nature">
        <title>Genome sequence of the progenitor of the wheat D genome Aegilops tauschii.</title>
        <authorList>
            <person name="Luo M.C."/>
            <person name="Gu Y.Q."/>
            <person name="Puiu D."/>
            <person name="Wang H."/>
            <person name="Twardziok S.O."/>
            <person name="Deal K.R."/>
            <person name="Huo N."/>
            <person name="Zhu T."/>
            <person name="Wang L."/>
            <person name="Wang Y."/>
            <person name="McGuire P.E."/>
            <person name="Liu S."/>
            <person name="Long H."/>
            <person name="Ramasamy R.K."/>
            <person name="Rodriguez J.C."/>
            <person name="Van S.L."/>
            <person name="Yuan L."/>
            <person name="Wang Z."/>
            <person name="Xia Z."/>
            <person name="Xiao L."/>
            <person name="Anderson O.D."/>
            <person name="Ouyang S."/>
            <person name="Liang Y."/>
            <person name="Zimin A.V."/>
            <person name="Pertea G."/>
            <person name="Qi P."/>
            <person name="Bennetzen J.L."/>
            <person name="Dai X."/>
            <person name="Dawson M.W."/>
            <person name="Muller H.G."/>
            <person name="Kugler K."/>
            <person name="Rivarola-Duarte L."/>
            <person name="Spannagl M."/>
            <person name="Mayer K.F.X."/>
            <person name="Lu F.H."/>
            <person name="Bevan M.W."/>
            <person name="Leroy P."/>
            <person name="Li P."/>
            <person name="You F.M."/>
            <person name="Sun Q."/>
            <person name="Liu Z."/>
            <person name="Lyons E."/>
            <person name="Wicker T."/>
            <person name="Salzberg S.L."/>
            <person name="Devos K.M."/>
            <person name="Dvorak J."/>
        </authorList>
    </citation>
    <scope>NUCLEOTIDE SEQUENCE [LARGE SCALE GENOMIC DNA]</scope>
    <source>
        <strain evidence="1">cv. AL8/78</strain>
    </source>
</reference>
<organism evidence="1 2">
    <name type="scientific">Aegilops tauschii subsp. strangulata</name>
    <name type="common">Goatgrass</name>
    <dbReference type="NCBI Taxonomy" id="200361"/>
    <lineage>
        <taxon>Eukaryota</taxon>
        <taxon>Viridiplantae</taxon>
        <taxon>Streptophyta</taxon>
        <taxon>Embryophyta</taxon>
        <taxon>Tracheophyta</taxon>
        <taxon>Spermatophyta</taxon>
        <taxon>Magnoliopsida</taxon>
        <taxon>Liliopsida</taxon>
        <taxon>Poales</taxon>
        <taxon>Poaceae</taxon>
        <taxon>BOP clade</taxon>
        <taxon>Pooideae</taxon>
        <taxon>Triticodae</taxon>
        <taxon>Triticeae</taxon>
        <taxon>Triticinae</taxon>
        <taxon>Aegilops</taxon>
    </lineage>
</organism>
<sequence>MASAMTGAYVRTAELRMLEATISGVRGNGYMLGFHEVGGGEGRDQARLYPGEPARAMKYHCNFDPSHGACLRRPTGQLPAMGCLYTLDKLGIFGTLCSSSPRKLLGSDQDT</sequence>
<accession>A0A453AA55</accession>
<evidence type="ECO:0000313" key="2">
    <source>
        <dbReference type="Proteomes" id="UP000015105"/>
    </source>
</evidence>
<evidence type="ECO:0000313" key="1">
    <source>
        <dbReference type="EnsemblPlants" id="AET2Gv20048100.3"/>
    </source>
</evidence>
<keyword evidence="2" id="KW-1185">Reference proteome</keyword>
<dbReference type="EnsemblPlants" id="AET2Gv20048100.2">
    <property type="protein sequence ID" value="AET2Gv20048100.2"/>
    <property type="gene ID" value="AET2Gv20048100"/>
</dbReference>
<reference evidence="1" key="5">
    <citation type="journal article" date="2021" name="G3 (Bethesda)">
        <title>Aegilops tauschii genome assembly Aet v5.0 features greater sequence contiguity and improved annotation.</title>
        <authorList>
            <person name="Wang L."/>
            <person name="Zhu T."/>
            <person name="Rodriguez J.C."/>
            <person name="Deal K.R."/>
            <person name="Dubcovsky J."/>
            <person name="McGuire P.E."/>
            <person name="Lux T."/>
            <person name="Spannagl M."/>
            <person name="Mayer K.F.X."/>
            <person name="Baldrich P."/>
            <person name="Meyers B.C."/>
            <person name="Huo N."/>
            <person name="Gu Y.Q."/>
            <person name="Zhou H."/>
            <person name="Devos K.M."/>
            <person name="Bennetzen J.L."/>
            <person name="Unver T."/>
            <person name="Budak H."/>
            <person name="Gulick P.J."/>
            <person name="Galiba G."/>
            <person name="Kalapos B."/>
            <person name="Nelson D.R."/>
            <person name="Li P."/>
            <person name="You F.M."/>
            <person name="Luo M.C."/>
            <person name="Dvorak J."/>
        </authorList>
    </citation>
    <scope>NUCLEOTIDE SEQUENCE [LARGE SCALE GENOMIC DNA]</scope>
    <source>
        <strain evidence="1">cv. AL8/78</strain>
    </source>
</reference>
<proteinExistence type="predicted"/>
<reference evidence="2" key="2">
    <citation type="journal article" date="2017" name="Nat. Plants">
        <title>The Aegilops tauschii genome reveals multiple impacts of transposons.</title>
        <authorList>
            <person name="Zhao G."/>
            <person name="Zou C."/>
            <person name="Li K."/>
            <person name="Wang K."/>
            <person name="Li T."/>
            <person name="Gao L."/>
            <person name="Zhang X."/>
            <person name="Wang H."/>
            <person name="Yang Z."/>
            <person name="Liu X."/>
            <person name="Jiang W."/>
            <person name="Mao L."/>
            <person name="Kong X."/>
            <person name="Jiao Y."/>
            <person name="Jia J."/>
        </authorList>
    </citation>
    <scope>NUCLEOTIDE SEQUENCE [LARGE SCALE GENOMIC DNA]</scope>
    <source>
        <strain evidence="2">cv. AL8/78</strain>
    </source>
</reference>
<reference evidence="1" key="4">
    <citation type="submission" date="2019-03" db="UniProtKB">
        <authorList>
            <consortium name="EnsemblPlants"/>
        </authorList>
    </citation>
    <scope>IDENTIFICATION</scope>
</reference>
<name>A0A453AA55_AEGTS</name>
<dbReference type="AlphaFoldDB" id="A0A453AA55"/>
<dbReference type="EnsemblPlants" id="AET2Gv20048100.3">
    <property type="protein sequence ID" value="AET2Gv20048100.3"/>
    <property type="gene ID" value="AET2Gv20048100"/>
</dbReference>
<dbReference type="Gramene" id="AET2Gv20048100.3">
    <property type="protein sequence ID" value="AET2Gv20048100.3"/>
    <property type="gene ID" value="AET2Gv20048100"/>
</dbReference>
<protein>
    <submittedName>
        <fullName evidence="1">Uncharacterized protein</fullName>
    </submittedName>
</protein>
<reference evidence="2" key="1">
    <citation type="journal article" date="2014" name="Science">
        <title>Ancient hybridizations among the ancestral genomes of bread wheat.</title>
        <authorList>
            <consortium name="International Wheat Genome Sequencing Consortium,"/>
            <person name="Marcussen T."/>
            <person name="Sandve S.R."/>
            <person name="Heier L."/>
            <person name="Spannagl M."/>
            <person name="Pfeifer M."/>
            <person name="Jakobsen K.S."/>
            <person name="Wulff B.B."/>
            <person name="Steuernagel B."/>
            <person name="Mayer K.F."/>
            <person name="Olsen O.A."/>
        </authorList>
    </citation>
    <scope>NUCLEOTIDE SEQUENCE [LARGE SCALE GENOMIC DNA]</scope>
    <source>
        <strain evidence="2">cv. AL8/78</strain>
    </source>
</reference>